<proteinExistence type="predicted"/>
<accession>A0ABU2L7P7</accession>
<feature type="region of interest" description="Disordered" evidence="1">
    <location>
        <begin position="1"/>
        <end position="21"/>
    </location>
</feature>
<protein>
    <recommendedName>
        <fullName evidence="5">WXG100 family type VII secretion target</fullName>
    </recommendedName>
</protein>
<keyword evidence="4" id="KW-1185">Reference proteome</keyword>
<name>A0ABU2L7P7_9ACTN</name>
<sequence>MSGRPGDWHPLTEDGRDPVPGDWELVQEAAVRYRRTADAIQRARTLLREVTDSEQGWQSDAGRAFREKATELSDDVFRAYGRYDAAANALAGYWPELQDAQDESLSLRTQAQEAQGQIDRLGPQVEAAAEEDAENHDQHGTLQGDLEGAQAQLASLRSRLSEIVGAKDAAAQRAADAIGDFIGSDGLEDGFWDHVGGALASIRDALIAIGNIAGFIAAWAGIAALLVGWIPIIGQALAGILGTIALIATCFSLIGNILKGDWVGAGLDVLGIVTFGIARAAGGVARVASQSGRFQAFRSLRGMSQFGNRAARTTRATDIMGDSAGNLRRLSDEAARFARPSGLRGAYGNLGGDMATSLRNLRTANYGSILGETRALPGQLAAGGWRGGLQGGAHQLFGVHNGAADALSMGRAAENGAQYFGMSGAAGLELGSQAVGTAGGMYGNFRDGAQQLQIPSLTAGENILDANVTGVGDLNYSESEALPR</sequence>
<feature type="transmembrane region" description="Helical" evidence="2">
    <location>
        <begin position="205"/>
        <end position="229"/>
    </location>
</feature>
<keyword evidence="2" id="KW-0472">Membrane</keyword>
<evidence type="ECO:0008006" key="5">
    <source>
        <dbReference type="Google" id="ProtNLM"/>
    </source>
</evidence>
<organism evidence="3 4">
    <name type="scientific">Streptomyces boetiae</name>
    <dbReference type="NCBI Taxonomy" id="3075541"/>
    <lineage>
        <taxon>Bacteria</taxon>
        <taxon>Bacillati</taxon>
        <taxon>Actinomycetota</taxon>
        <taxon>Actinomycetes</taxon>
        <taxon>Kitasatosporales</taxon>
        <taxon>Streptomycetaceae</taxon>
        <taxon>Streptomyces</taxon>
    </lineage>
</organism>
<evidence type="ECO:0000313" key="3">
    <source>
        <dbReference type="EMBL" id="MDT0307481.1"/>
    </source>
</evidence>
<gene>
    <name evidence="3" type="ORF">RM780_10955</name>
</gene>
<feature type="transmembrane region" description="Helical" evidence="2">
    <location>
        <begin position="269"/>
        <end position="288"/>
    </location>
</feature>
<dbReference type="RefSeq" id="WP_311630430.1">
    <property type="nucleotide sequence ID" value="NZ_JAVREN010000012.1"/>
</dbReference>
<feature type="transmembrane region" description="Helical" evidence="2">
    <location>
        <begin position="236"/>
        <end position="257"/>
    </location>
</feature>
<keyword evidence="2" id="KW-0812">Transmembrane</keyword>
<evidence type="ECO:0000313" key="4">
    <source>
        <dbReference type="Proteomes" id="UP001183388"/>
    </source>
</evidence>
<evidence type="ECO:0000256" key="1">
    <source>
        <dbReference type="SAM" id="MobiDB-lite"/>
    </source>
</evidence>
<comment type="caution">
    <text evidence="3">The sequence shown here is derived from an EMBL/GenBank/DDBJ whole genome shotgun (WGS) entry which is preliminary data.</text>
</comment>
<dbReference type="Proteomes" id="UP001183388">
    <property type="component" value="Unassembled WGS sequence"/>
</dbReference>
<keyword evidence="2" id="KW-1133">Transmembrane helix</keyword>
<evidence type="ECO:0000256" key="2">
    <source>
        <dbReference type="SAM" id="Phobius"/>
    </source>
</evidence>
<dbReference type="EMBL" id="JAVREN010000012">
    <property type="protein sequence ID" value="MDT0307481.1"/>
    <property type="molecule type" value="Genomic_DNA"/>
</dbReference>
<reference evidence="4" key="1">
    <citation type="submission" date="2023-07" db="EMBL/GenBank/DDBJ databases">
        <title>30 novel species of actinomycetes from the DSMZ collection.</title>
        <authorList>
            <person name="Nouioui I."/>
        </authorList>
    </citation>
    <scope>NUCLEOTIDE SEQUENCE [LARGE SCALE GENOMIC DNA]</scope>
    <source>
        <strain evidence="4">DSM 44917</strain>
    </source>
</reference>
<feature type="compositionally biased region" description="Basic and acidic residues" evidence="1">
    <location>
        <begin position="1"/>
        <end position="19"/>
    </location>
</feature>